<dbReference type="Gene3D" id="3.40.50.2300">
    <property type="match status" value="1"/>
</dbReference>
<dbReference type="Pfam" id="PF00486">
    <property type="entry name" value="Trans_reg_C"/>
    <property type="match status" value="1"/>
</dbReference>
<feature type="modified residue" description="4-aspartylphosphate" evidence="8">
    <location>
        <position position="61"/>
    </location>
</feature>
<evidence type="ECO:0000256" key="10">
    <source>
        <dbReference type="SAM" id="Coils"/>
    </source>
</evidence>
<evidence type="ECO:0000256" key="7">
    <source>
        <dbReference type="ARBA" id="ARBA00023163"/>
    </source>
</evidence>
<feature type="domain" description="OmpR/PhoB-type" evidence="12">
    <location>
        <begin position="135"/>
        <end position="236"/>
    </location>
</feature>
<evidence type="ECO:0000256" key="4">
    <source>
        <dbReference type="ARBA" id="ARBA00023012"/>
    </source>
</evidence>
<dbReference type="SMART" id="SM00448">
    <property type="entry name" value="REC"/>
    <property type="match status" value="1"/>
</dbReference>
<evidence type="ECO:0000313" key="14">
    <source>
        <dbReference type="Proteomes" id="UP000733744"/>
    </source>
</evidence>
<dbReference type="EMBL" id="RYFG02000117">
    <property type="protein sequence ID" value="TRW90687.1"/>
    <property type="molecule type" value="Genomic_DNA"/>
</dbReference>
<dbReference type="CDD" id="cd00383">
    <property type="entry name" value="trans_reg_C"/>
    <property type="match status" value="1"/>
</dbReference>
<keyword evidence="4" id="KW-0902">Two-component regulatory system</keyword>
<dbReference type="PANTHER" id="PTHR48111">
    <property type="entry name" value="REGULATOR OF RPOS"/>
    <property type="match status" value="1"/>
</dbReference>
<evidence type="ECO:0000256" key="1">
    <source>
        <dbReference type="ARBA" id="ARBA00004496"/>
    </source>
</evidence>
<comment type="caution">
    <text evidence="13">The sequence shown here is derived from an EMBL/GenBank/DDBJ whole genome shotgun (WGS) entry which is preliminary data.</text>
</comment>
<accession>A0ABY3C603</accession>
<protein>
    <submittedName>
        <fullName evidence="13">Response regulator transcription factor</fullName>
    </submittedName>
</protein>
<dbReference type="InterPro" id="IPR036388">
    <property type="entry name" value="WH-like_DNA-bd_sf"/>
</dbReference>
<evidence type="ECO:0000256" key="9">
    <source>
        <dbReference type="PROSITE-ProRule" id="PRU01091"/>
    </source>
</evidence>
<organism evidence="13 14">
    <name type="scientific">Candidatus Methylobacter oryzae</name>
    <dbReference type="NCBI Taxonomy" id="2497749"/>
    <lineage>
        <taxon>Bacteria</taxon>
        <taxon>Pseudomonadati</taxon>
        <taxon>Pseudomonadota</taxon>
        <taxon>Gammaproteobacteria</taxon>
        <taxon>Methylococcales</taxon>
        <taxon>Methylococcaceae</taxon>
        <taxon>Methylobacter</taxon>
    </lineage>
</organism>
<evidence type="ECO:0000256" key="3">
    <source>
        <dbReference type="ARBA" id="ARBA00022553"/>
    </source>
</evidence>
<feature type="DNA-binding region" description="OmpR/PhoB-type" evidence="9">
    <location>
        <begin position="135"/>
        <end position="236"/>
    </location>
</feature>
<evidence type="ECO:0000259" key="11">
    <source>
        <dbReference type="PROSITE" id="PS50110"/>
    </source>
</evidence>
<dbReference type="PANTHER" id="PTHR48111:SF35">
    <property type="entry name" value="TRANSCRIPTIONAL REGULATORY PROTEIN QSEB"/>
    <property type="match status" value="1"/>
</dbReference>
<keyword evidence="5" id="KW-0805">Transcription regulation</keyword>
<keyword evidence="6 9" id="KW-0238">DNA-binding</keyword>
<dbReference type="PROSITE" id="PS50110">
    <property type="entry name" value="RESPONSE_REGULATORY"/>
    <property type="match status" value="1"/>
</dbReference>
<comment type="subcellular location">
    <subcellularLocation>
        <location evidence="1">Cytoplasm</location>
    </subcellularLocation>
</comment>
<evidence type="ECO:0000256" key="5">
    <source>
        <dbReference type="ARBA" id="ARBA00023015"/>
    </source>
</evidence>
<dbReference type="Proteomes" id="UP000733744">
    <property type="component" value="Unassembled WGS sequence"/>
</dbReference>
<keyword evidence="14" id="KW-1185">Reference proteome</keyword>
<keyword evidence="7" id="KW-0804">Transcription</keyword>
<dbReference type="InterPro" id="IPR001867">
    <property type="entry name" value="OmpR/PhoB-type_DNA-bd"/>
</dbReference>
<gene>
    <name evidence="13" type="ORF">EKO24_018915</name>
</gene>
<keyword evidence="3 8" id="KW-0597">Phosphoprotein</keyword>
<evidence type="ECO:0000256" key="8">
    <source>
        <dbReference type="PROSITE-ProRule" id="PRU00169"/>
    </source>
</evidence>
<dbReference type="SMART" id="SM00862">
    <property type="entry name" value="Trans_reg_C"/>
    <property type="match status" value="1"/>
</dbReference>
<proteinExistence type="predicted"/>
<dbReference type="InterPro" id="IPR011006">
    <property type="entry name" value="CheY-like_superfamily"/>
</dbReference>
<keyword evidence="10" id="KW-0175">Coiled coil</keyword>
<evidence type="ECO:0000313" key="13">
    <source>
        <dbReference type="EMBL" id="TRW90687.1"/>
    </source>
</evidence>
<dbReference type="SUPFAM" id="SSF46894">
    <property type="entry name" value="C-terminal effector domain of the bipartite response regulators"/>
    <property type="match status" value="1"/>
</dbReference>
<dbReference type="InterPro" id="IPR039420">
    <property type="entry name" value="WalR-like"/>
</dbReference>
<evidence type="ECO:0000256" key="6">
    <source>
        <dbReference type="ARBA" id="ARBA00023125"/>
    </source>
</evidence>
<dbReference type="RefSeq" id="WP_127029610.1">
    <property type="nucleotide sequence ID" value="NZ_RYFG02000117.1"/>
</dbReference>
<feature type="coiled-coil region" evidence="10">
    <location>
        <begin position="114"/>
        <end position="141"/>
    </location>
</feature>
<dbReference type="InterPro" id="IPR016032">
    <property type="entry name" value="Sig_transdc_resp-reg_C-effctor"/>
</dbReference>
<dbReference type="Gene3D" id="1.10.10.10">
    <property type="entry name" value="Winged helix-like DNA-binding domain superfamily/Winged helix DNA-binding domain"/>
    <property type="match status" value="1"/>
</dbReference>
<dbReference type="Pfam" id="PF00072">
    <property type="entry name" value="Response_reg"/>
    <property type="match status" value="1"/>
</dbReference>
<dbReference type="SUPFAM" id="SSF52172">
    <property type="entry name" value="CheY-like"/>
    <property type="match status" value="1"/>
</dbReference>
<evidence type="ECO:0000256" key="2">
    <source>
        <dbReference type="ARBA" id="ARBA00022490"/>
    </source>
</evidence>
<evidence type="ECO:0000259" key="12">
    <source>
        <dbReference type="PROSITE" id="PS51755"/>
    </source>
</evidence>
<name>A0ABY3C603_9GAMM</name>
<keyword evidence="2" id="KW-0963">Cytoplasm</keyword>
<reference evidence="13 14" key="1">
    <citation type="journal article" date="2019" name="Antonie Van Leeuwenhoek">
        <title>Description of 'Ca. Methylobacter oryzae' KRF1, a novel species from the environmentally important Methylobacter clade 2.</title>
        <authorList>
            <person name="Khatri K."/>
            <person name="Mohite J.A."/>
            <person name="Pandit P.S."/>
            <person name="Bahulikar R."/>
            <person name="Rahalkar M.C."/>
        </authorList>
    </citation>
    <scope>NUCLEOTIDE SEQUENCE [LARGE SCALE GENOMIC DNA]</scope>
    <source>
        <strain evidence="13 14">KRF1</strain>
    </source>
</reference>
<dbReference type="PROSITE" id="PS51755">
    <property type="entry name" value="OMPR_PHOB"/>
    <property type="match status" value="1"/>
</dbReference>
<dbReference type="InterPro" id="IPR001789">
    <property type="entry name" value="Sig_transdc_resp-reg_receiver"/>
</dbReference>
<sequence length="241" mass="27256">MINSSEQVTSLRIAIVEDDKDLLESTLEYLWVLGYYAWGVDSAEAFYKRLSIDPVDVVVLDVGLPGEDGISVTEHLHKLQQLTVIIVSAHASLDSRLLGLRAGADRYLVKPVNLSELVANIETIRRRLENTILKAEAEQKQNLWLLSRENWCLTDPNGINIKLTAREFFFLNSLFEAQGETVPRKKLAELIFGPRVVNSGERLDVMLTRLRKKAANKLEYQLPIKTVYQVGYAFTAWAIIA</sequence>
<feature type="domain" description="Response regulatory" evidence="11">
    <location>
        <begin position="12"/>
        <end position="125"/>
    </location>
</feature>